<evidence type="ECO:0000313" key="2">
    <source>
        <dbReference type="Proteomes" id="UP000295510"/>
    </source>
</evidence>
<gene>
    <name evidence="1" type="ORF">DFR43_101266</name>
</gene>
<dbReference type="Proteomes" id="UP000295510">
    <property type="component" value="Unassembled WGS sequence"/>
</dbReference>
<dbReference type="EMBL" id="SNYL01000001">
    <property type="protein sequence ID" value="TDQ45361.1"/>
    <property type="molecule type" value="Genomic_DNA"/>
</dbReference>
<comment type="caution">
    <text evidence="1">The sequence shown here is derived from an EMBL/GenBank/DDBJ whole genome shotgun (WGS) entry which is preliminary data.</text>
</comment>
<accession>A0A4R6UF28</accession>
<protein>
    <submittedName>
        <fullName evidence="1">Uncharacterized protein</fullName>
    </submittedName>
</protein>
<evidence type="ECO:0000313" key="1">
    <source>
        <dbReference type="EMBL" id="TDQ45361.1"/>
    </source>
</evidence>
<organism evidence="1 2">
    <name type="scientific">Tepidicella xavieri</name>
    <dbReference type="NCBI Taxonomy" id="360241"/>
    <lineage>
        <taxon>Bacteria</taxon>
        <taxon>Pseudomonadati</taxon>
        <taxon>Pseudomonadota</taxon>
        <taxon>Betaproteobacteria</taxon>
        <taxon>Burkholderiales</taxon>
        <taxon>Tepidicella</taxon>
    </lineage>
</organism>
<sequence length="91" mass="9695">MFAGGAEVEPLLRELLDKGCIEVCPIQIPAKPETPAESAQAGEIDGLPDAATRSAAENEMARNFMINTVNTVFGQHSRLTLIETIARAQGT</sequence>
<proteinExistence type="predicted"/>
<dbReference type="AlphaFoldDB" id="A0A4R6UF28"/>
<name>A0A4R6UF28_9BURK</name>
<keyword evidence="2" id="KW-1185">Reference proteome</keyword>
<reference evidence="1 2" key="1">
    <citation type="submission" date="2019-03" db="EMBL/GenBank/DDBJ databases">
        <title>Genomic Encyclopedia of Type Strains, Phase IV (KMG-IV): sequencing the most valuable type-strain genomes for metagenomic binning, comparative biology and taxonomic classification.</title>
        <authorList>
            <person name="Goeker M."/>
        </authorList>
    </citation>
    <scope>NUCLEOTIDE SEQUENCE [LARGE SCALE GENOMIC DNA]</scope>
    <source>
        <strain evidence="1 2">DSM 19605</strain>
    </source>
</reference>